<dbReference type="SUPFAM" id="SSF47413">
    <property type="entry name" value="lambda repressor-like DNA-binding domains"/>
    <property type="match status" value="1"/>
</dbReference>
<dbReference type="GO" id="GO:0003677">
    <property type="term" value="F:DNA binding"/>
    <property type="evidence" value="ECO:0007669"/>
    <property type="project" value="InterPro"/>
</dbReference>
<dbReference type="EMBL" id="CP003911">
    <property type="protein sequence ID" value="AGU47876.1"/>
    <property type="molecule type" value="Genomic_DNA"/>
</dbReference>
<dbReference type="AlphaFoldDB" id="T1X5Z4"/>
<dbReference type="Gene3D" id="1.10.260.40">
    <property type="entry name" value="lambda repressor-like DNA-binding domains"/>
    <property type="match status" value="1"/>
</dbReference>
<dbReference type="Proteomes" id="UP000016223">
    <property type="component" value="Chromosome 1"/>
</dbReference>
<dbReference type="PROSITE" id="PS50943">
    <property type="entry name" value="HTH_CROC1"/>
    <property type="match status" value="1"/>
</dbReference>
<dbReference type="RefSeq" id="WP_021005429.1">
    <property type="nucleotide sequence ID" value="NC_022247.1"/>
</dbReference>
<name>T1X5Z4_VARPD</name>
<dbReference type="KEGG" id="vpd:VAPA_1c07520"/>
<dbReference type="HOGENOM" id="CLU_066192_30_1_4"/>
<organism evidence="2 3">
    <name type="scientific">Variovorax paradoxus B4</name>
    <dbReference type="NCBI Taxonomy" id="1246301"/>
    <lineage>
        <taxon>Bacteria</taxon>
        <taxon>Pseudomonadati</taxon>
        <taxon>Pseudomonadota</taxon>
        <taxon>Betaproteobacteria</taxon>
        <taxon>Burkholderiales</taxon>
        <taxon>Comamonadaceae</taxon>
        <taxon>Variovorax</taxon>
    </lineage>
</organism>
<evidence type="ECO:0000313" key="2">
    <source>
        <dbReference type="EMBL" id="AGU47876.1"/>
    </source>
</evidence>
<accession>T1X5Z4</accession>
<proteinExistence type="predicted"/>
<dbReference type="InterPro" id="IPR001387">
    <property type="entry name" value="Cro/C1-type_HTH"/>
</dbReference>
<dbReference type="InterPro" id="IPR010982">
    <property type="entry name" value="Lambda_DNA-bd_dom_sf"/>
</dbReference>
<dbReference type="CDD" id="cd00093">
    <property type="entry name" value="HTH_XRE"/>
    <property type="match status" value="1"/>
</dbReference>
<evidence type="ECO:0000259" key="1">
    <source>
        <dbReference type="PROSITE" id="PS50943"/>
    </source>
</evidence>
<evidence type="ECO:0000313" key="3">
    <source>
        <dbReference type="Proteomes" id="UP000016223"/>
    </source>
</evidence>
<dbReference type="OrthoDB" id="9803379at2"/>
<dbReference type="Pfam" id="PF13560">
    <property type="entry name" value="HTH_31"/>
    <property type="match status" value="1"/>
</dbReference>
<sequence>MSVSLYDAKYEELRSLLRSLRLEAGLTQAQLASALRVGQSYISKIERGENFLDVLLFASWCSACGVKAGSTLDKFLGTKIRQTPVRAH</sequence>
<gene>
    <name evidence="2" type="ORF">VAPA_1c07520</name>
</gene>
<protein>
    <submittedName>
        <fullName evidence="2">Putative transcriptional regulator, XRE family</fullName>
    </submittedName>
</protein>
<reference evidence="2 3" key="1">
    <citation type="submission" date="2012-10" db="EMBL/GenBank/DDBJ databases">
        <title>Genome sequence of Variovorax paradoxus B4.</title>
        <authorList>
            <person name="Schuldes J."/>
            <person name="Brandt U."/>
            <person name="Hiessl S."/>
            <person name="Wuebbeler J.H."/>
            <person name="Thuermer A."/>
            <person name="Steinbuechel A."/>
            <person name="Daniel R."/>
        </authorList>
    </citation>
    <scope>NUCLEOTIDE SEQUENCE [LARGE SCALE GENOMIC DNA]</scope>
    <source>
        <strain evidence="2 3">B4</strain>
    </source>
</reference>
<dbReference type="SMART" id="SM00530">
    <property type="entry name" value="HTH_XRE"/>
    <property type="match status" value="1"/>
</dbReference>
<feature type="domain" description="HTH cro/C1-type" evidence="1">
    <location>
        <begin position="17"/>
        <end position="75"/>
    </location>
</feature>